<evidence type="ECO:0000313" key="10">
    <source>
        <dbReference type="Proteomes" id="UP000600918"/>
    </source>
</evidence>
<dbReference type="GO" id="GO:0043025">
    <property type="term" value="C:neuronal cell body"/>
    <property type="evidence" value="ECO:0007669"/>
    <property type="project" value="TreeGrafter"/>
</dbReference>
<comment type="caution">
    <text evidence="9">The sequence shown here is derived from an EMBL/GenBank/DDBJ whole genome shotgun (WGS) entry which is preliminary data.</text>
</comment>
<proteinExistence type="predicted"/>
<name>A0A834P9T1_VESPE</name>
<evidence type="ECO:0000256" key="7">
    <source>
        <dbReference type="ARBA" id="ARBA00023224"/>
    </source>
</evidence>
<evidence type="ECO:0000256" key="4">
    <source>
        <dbReference type="ARBA" id="ARBA00022989"/>
    </source>
</evidence>
<dbReference type="EMBL" id="JACSDY010000002">
    <property type="protein sequence ID" value="KAF7434359.1"/>
    <property type="molecule type" value="Genomic_DNA"/>
</dbReference>
<comment type="subcellular location">
    <subcellularLocation>
        <location evidence="1">Cell membrane</location>
        <topology evidence="1">Multi-pass membrane protein</topology>
    </subcellularLocation>
</comment>
<evidence type="ECO:0000256" key="5">
    <source>
        <dbReference type="ARBA" id="ARBA00023136"/>
    </source>
</evidence>
<dbReference type="GO" id="GO:0007165">
    <property type="term" value="P:signal transduction"/>
    <property type="evidence" value="ECO:0007669"/>
    <property type="project" value="UniProtKB-KW"/>
</dbReference>
<dbReference type="GO" id="GO:0050909">
    <property type="term" value="P:sensory perception of taste"/>
    <property type="evidence" value="ECO:0007669"/>
    <property type="project" value="InterPro"/>
</dbReference>
<accession>A0A834P9T1</accession>
<organism evidence="9 10">
    <name type="scientific">Vespula pensylvanica</name>
    <name type="common">Western yellow jacket</name>
    <name type="synonym">Wasp</name>
    <dbReference type="NCBI Taxonomy" id="30213"/>
    <lineage>
        <taxon>Eukaryota</taxon>
        <taxon>Metazoa</taxon>
        <taxon>Ecdysozoa</taxon>
        <taxon>Arthropoda</taxon>
        <taxon>Hexapoda</taxon>
        <taxon>Insecta</taxon>
        <taxon>Pterygota</taxon>
        <taxon>Neoptera</taxon>
        <taxon>Endopterygota</taxon>
        <taxon>Hymenoptera</taxon>
        <taxon>Apocrita</taxon>
        <taxon>Aculeata</taxon>
        <taxon>Vespoidea</taxon>
        <taxon>Vespidae</taxon>
        <taxon>Vespinae</taxon>
        <taxon>Vespula</taxon>
    </lineage>
</organism>
<dbReference type="Proteomes" id="UP000600918">
    <property type="component" value="Unassembled WGS sequence"/>
</dbReference>
<sequence length="203" mass="24087">MKFGQLNVVLQSMLTTTINSPQHKRILRMKDNWKDVSSLSTIYRTYKVNENLKKLKRVREIHLELIKCARNVNNAYGLQIFIFMIISPIFICTLLYSLYFVLFVNKYHSWIKEINKRFYWIFFLTVQIFAISNICETTMTEIHDFTCQLIQNRLTFTACGFYDLDYTCIYNITGLIITYLVILIQIGDSPKVFFNNTNYNSTQ</sequence>
<evidence type="ECO:0000313" key="9">
    <source>
        <dbReference type="EMBL" id="KAF7434359.1"/>
    </source>
</evidence>
<dbReference type="InterPro" id="IPR013604">
    <property type="entry name" value="7TM_chemorcpt"/>
</dbReference>
<evidence type="ECO:0000256" key="8">
    <source>
        <dbReference type="SAM" id="Phobius"/>
    </source>
</evidence>
<keyword evidence="2" id="KW-1003">Cell membrane</keyword>
<evidence type="ECO:0000256" key="1">
    <source>
        <dbReference type="ARBA" id="ARBA00004651"/>
    </source>
</evidence>
<dbReference type="PANTHER" id="PTHR21143">
    <property type="entry name" value="INVERTEBRATE GUSTATORY RECEPTOR"/>
    <property type="match status" value="1"/>
</dbReference>
<keyword evidence="10" id="KW-1185">Reference proteome</keyword>
<feature type="transmembrane region" description="Helical" evidence="8">
    <location>
        <begin position="80"/>
        <end position="105"/>
    </location>
</feature>
<evidence type="ECO:0000256" key="2">
    <source>
        <dbReference type="ARBA" id="ARBA00022475"/>
    </source>
</evidence>
<dbReference type="AlphaFoldDB" id="A0A834P9T1"/>
<dbReference type="Pfam" id="PF08395">
    <property type="entry name" value="7tm_7"/>
    <property type="match status" value="1"/>
</dbReference>
<keyword evidence="5 8" id="KW-0472">Membrane</keyword>
<keyword evidence="3 8" id="KW-0812">Transmembrane</keyword>
<dbReference type="OrthoDB" id="6366728at2759"/>
<keyword evidence="4 8" id="KW-1133">Transmembrane helix</keyword>
<reference evidence="9" key="1">
    <citation type="journal article" date="2020" name="G3 (Bethesda)">
        <title>High-Quality Assemblies for Three Invasive Social Wasps from the &lt;i&gt;Vespula&lt;/i&gt; Genus.</title>
        <authorList>
            <person name="Harrop T.W.R."/>
            <person name="Guhlin J."/>
            <person name="McLaughlin G.M."/>
            <person name="Permina E."/>
            <person name="Stockwell P."/>
            <person name="Gilligan J."/>
            <person name="Le Lec M.F."/>
            <person name="Gruber M.A.M."/>
            <person name="Quinn O."/>
            <person name="Lovegrove M."/>
            <person name="Duncan E.J."/>
            <person name="Remnant E.J."/>
            <person name="Van Eeckhoven J."/>
            <person name="Graham B."/>
            <person name="Knapp R.A."/>
            <person name="Langford K.W."/>
            <person name="Kronenberg Z."/>
            <person name="Press M.O."/>
            <person name="Eacker S.M."/>
            <person name="Wilson-Rankin E.E."/>
            <person name="Purcell J."/>
            <person name="Lester P.J."/>
            <person name="Dearden P.K."/>
        </authorList>
    </citation>
    <scope>NUCLEOTIDE SEQUENCE</scope>
    <source>
        <strain evidence="9">Volc-1</strain>
    </source>
</reference>
<gene>
    <name evidence="9" type="ORF">H0235_002550</name>
</gene>
<evidence type="ECO:0000256" key="6">
    <source>
        <dbReference type="ARBA" id="ARBA00023170"/>
    </source>
</evidence>
<dbReference type="GO" id="GO:0005886">
    <property type="term" value="C:plasma membrane"/>
    <property type="evidence" value="ECO:0007669"/>
    <property type="project" value="UniProtKB-SubCell"/>
</dbReference>
<keyword evidence="6" id="KW-0675">Receptor</keyword>
<dbReference type="GO" id="GO:0007635">
    <property type="term" value="P:chemosensory behavior"/>
    <property type="evidence" value="ECO:0007669"/>
    <property type="project" value="TreeGrafter"/>
</dbReference>
<dbReference type="GO" id="GO:0030424">
    <property type="term" value="C:axon"/>
    <property type="evidence" value="ECO:0007669"/>
    <property type="project" value="TreeGrafter"/>
</dbReference>
<evidence type="ECO:0000256" key="3">
    <source>
        <dbReference type="ARBA" id="ARBA00022692"/>
    </source>
</evidence>
<dbReference type="GO" id="GO:0008049">
    <property type="term" value="P:male courtship behavior"/>
    <property type="evidence" value="ECO:0007669"/>
    <property type="project" value="TreeGrafter"/>
</dbReference>
<feature type="transmembrane region" description="Helical" evidence="8">
    <location>
        <begin position="117"/>
        <end position="134"/>
    </location>
</feature>
<keyword evidence="7" id="KW-0807">Transducer</keyword>
<dbReference type="PANTHER" id="PTHR21143:SF133">
    <property type="entry name" value="GUSTATORY AND PHEROMONE RECEPTOR 32A-RELATED"/>
    <property type="match status" value="1"/>
</dbReference>
<protein>
    <submittedName>
        <fullName evidence="9">Uncharacterized protein</fullName>
    </submittedName>
</protein>
<dbReference type="GO" id="GO:0030425">
    <property type="term" value="C:dendrite"/>
    <property type="evidence" value="ECO:0007669"/>
    <property type="project" value="TreeGrafter"/>
</dbReference>